<name>A0A8H6J7W4_9PEZI</name>
<dbReference type="InterPro" id="IPR011008">
    <property type="entry name" value="Dimeric_a/b-barrel"/>
</dbReference>
<reference evidence="2 3" key="1">
    <citation type="journal article" date="2020" name="Phytopathology">
        <title>Genome Sequence Resources of Colletotrichum truncatum, C. plurivorum, C. musicola, and C. sojae: Four Species Pathogenic to Soybean (Glycine max).</title>
        <authorList>
            <person name="Rogerio F."/>
            <person name="Boufleur T.R."/>
            <person name="Ciampi-Guillardi M."/>
            <person name="Sukno S.A."/>
            <person name="Thon M.R."/>
            <person name="Massola Junior N.S."/>
            <person name="Baroncelli R."/>
        </authorList>
    </citation>
    <scope>NUCLEOTIDE SEQUENCE [LARGE SCALE GENOMIC DNA]</scope>
    <source>
        <strain evidence="2 3">LFN0009</strain>
    </source>
</reference>
<comment type="caution">
    <text evidence="2">The sequence shown here is derived from an EMBL/GenBank/DDBJ whole genome shotgun (WGS) entry which is preliminary data.</text>
</comment>
<dbReference type="Gene3D" id="3.30.70.100">
    <property type="match status" value="1"/>
</dbReference>
<dbReference type="InterPro" id="IPR007138">
    <property type="entry name" value="ABM_dom"/>
</dbReference>
<dbReference type="Pfam" id="PF03992">
    <property type="entry name" value="ABM"/>
    <property type="match status" value="1"/>
</dbReference>
<gene>
    <name evidence="2" type="ORF">CSOJ01_07693</name>
</gene>
<protein>
    <submittedName>
        <fullName evidence="2">C6 finger domain-containing protein</fullName>
    </submittedName>
</protein>
<dbReference type="EMBL" id="WIGN01000122">
    <property type="protein sequence ID" value="KAF6808184.1"/>
    <property type="molecule type" value="Genomic_DNA"/>
</dbReference>
<proteinExistence type="predicted"/>
<evidence type="ECO:0000259" key="1">
    <source>
        <dbReference type="Pfam" id="PF03992"/>
    </source>
</evidence>
<dbReference type="Proteomes" id="UP000652219">
    <property type="component" value="Unassembled WGS sequence"/>
</dbReference>
<sequence>MAETAFYITIYVAPENVEKFLEESKSVFEKIKAEPGLVFFEMYQTAGEPGTISWVEKWSESIQWLMEVGESRSHLLITVQEYFANPYRSEYQNQMTKPYYPEYFAVTEPMYVKPREMKVLSPLGSPFFFQKS</sequence>
<evidence type="ECO:0000313" key="3">
    <source>
        <dbReference type="Proteomes" id="UP000652219"/>
    </source>
</evidence>
<dbReference type="SUPFAM" id="SSF54909">
    <property type="entry name" value="Dimeric alpha+beta barrel"/>
    <property type="match status" value="1"/>
</dbReference>
<evidence type="ECO:0000313" key="2">
    <source>
        <dbReference type="EMBL" id="KAF6808184.1"/>
    </source>
</evidence>
<keyword evidence="3" id="KW-1185">Reference proteome</keyword>
<organism evidence="2 3">
    <name type="scientific">Colletotrichum sojae</name>
    <dbReference type="NCBI Taxonomy" id="2175907"/>
    <lineage>
        <taxon>Eukaryota</taxon>
        <taxon>Fungi</taxon>
        <taxon>Dikarya</taxon>
        <taxon>Ascomycota</taxon>
        <taxon>Pezizomycotina</taxon>
        <taxon>Sordariomycetes</taxon>
        <taxon>Hypocreomycetidae</taxon>
        <taxon>Glomerellales</taxon>
        <taxon>Glomerellaceae</taxon>
        <taxon>Colletotrichum</taxon>
        <taxon>Colletotrichum orchidearum species complex</taxon>
    </lineage>
</organism>
<feature type="domain" description="ABM" evidence="1">
    <location>
        <begin position="8"/>
        <end position="59"/>
    </location>
</feature>
<dbReference type="AlphaFoldDB" id="A0A8H6J7W4"/>
<accession>A0A8H6J7W4</accession>